<dbReference type="InterPro" id="IPR037883">
    <property type="entry name" value="Knr4/Smi1-like_sf"/>
</dbReference>
<sequence length="342" mass="37784">MTQGTGTGLPTNTAGIPNGQFAGRLIEFSDVELDRKYPRGVYLNFHGYPDFSVYARHAAQIAEPPAELSVDEVRVTDVVAANLLASRTGDPLYQQGRPPTATPEGWTWTHEARTRRLFMVPAELNGSFRHHGGIATLKADRAKSGLWHEGMLEPVAFERSGSVPEDAMIQLESQLGFQLPVSYRRFLAGTDGGRPLTPAVNLACGFVSDGWLFGVRRSDPHQELVYANQALFDRFTEEYLGVGFVRGGMLVLKIRGNDLGSVWFFDDDDYRDRDNRDAASVCSELLTRIGNDFDDFARHLVALPPQIQEISEAAVQQGFASLVTDVAYLGSALPPHLAFQRR</sequence>
<comment type="caution">
    <text evidence="2">The sequence shown here is derived from an EMBL/GenBank/DDBJ whole genome shotgun (WGS) entry which is preliminary data.</text>
</comment>
<dbReference type="EMBL" id="JAGSOG010000122">
    <property type="protein sequence ID" value="MBR7836045.1"/>
    <property type="molecule type" value="Genomic_DNA"/>
</dbReference>
<keyword evidence="3" id="KW-1185">Reference proteome</keyword>
<dbReference type="InterPro" id="IPR032869">
    <property type="entry name" value="WHH_dom_containing"/>
</dbReference>
<dbReference type="GO" id="GO:0004519">
    <property type="term" value="F:endonuclease activity"/>
    <property type="evidence" value="ECO:0007669"/>
    <property type="project" value="UniProtKB-KW"/>
</dbReference>
<dbReference type="SUPFAM" id="SSF160631">
    <property type="entry name" value="SMI1/KNR4-like"/>
    <property type="match status" value="1"/>
</dbReference>
<dbReference type="RefSeq" id="WP_212530533.1">
    <property type="nucleotide sequence ID" value="NZ_JAGSOG010000122.1"/>
</dbReference>
<accession>A0A941EPA5</accession>
<feature type="domain" description="Knr4/Smi1-like" evidence="1">
    <location>
        <begin position="165"/>
        <end position="296"/>
    </location>
</feature>
<evidence type="ECO:0000313" key="3">
    <source>
        <dbReference type="Proteomes" id="UP000675781"/>
    </source>
</evidence>
<gene>
    <name evidence="2" type="ORF">KDL01_22405</name>
</gene>
<keyword evidence="2" id="KW-0378">Hydrolase</keyword>
<dbReference type="Pfam" id="PF09346">
    <property type="entry name" value="SMI1_KNR4"/>
    <property type="match status" value="1"/>
</dbReference>
<reference evidence="2" key="1">
    <citation type="submission" date="2021-04" db="EMBL/GenBank/DDBJ databases">
        <title>Genome based classification of Actinospica acidithermotolerans sp. nov., an actinobacterium isolated from an Indonesian hot spring.</title>
        <authorList>
            <person name="Kusuma A.B."/>
            <person name="Putra K.E."/>
            <person name="Nafisah S."/>
            <person name="Loh J."/>
            <person name="Nouioui I."/>
            <person name="Goodfellow M."/>
        </authorList>
    </citation>
    <scope>NUCLEOTIDE SEQUENCE</scope>
    <source>
        <strain evidence="2">CSCA 57</strain>
    </source>
</reference>
<proteinExistence type="predicted"/>
<name>A0A941EPA5_9ACTN</name>
<protein>
    <submittedName>
        <fullName evidence="2">HNH endonuclease</fullName>
    </submittedName>
</protein>
<dbReference type="AlphaFoldDB" id="A0A941EPA5"/>
<keyword evidence="2" id="KW-0255">Endonuclease</keyword>
<dbReference type="InterPro" id="IPR018958">
    <property type="entry name" value="Knr4/Smi1-like_dom"/>
</dbReference>
<keyword evidence="2" id="KW-0540">Nuclease</keyword>
<dbReference type="Proteomes" id="UP000675781">
    <property type="component" value="Unassembled WGS sequence"/>
</dbReference>
<evidence type="ECO:0000259" key="1">
    <source>
        <dbReference type="Pfam" id="PF09346"/>
    </source>
</evidence>
<dbReference type="Pfam" id="PF14414">
    <property type="entry name" value="WHH"/>
    <property type="match status" value="1"/>
</dbReference>
<organism evidence="2 3">
    <name type="scientific">Actinospica durhamensis</name>
    <dbReference type="NCBI Taxonomy" id="1508375"/>
    <lineage>
        <taxon>Bacteria</taxon>
        <taxon>Bacillati</taxon>
        <taxon>Actinomycetota</taxon>
        <taxon>Actinomycetes</taxon>
        <taxon>Catenulisporales</taxon>
        <taxon>Actinospicaceae</taxon>
        <taxon>Actinospica</taxon>
    </lineage>
</organism>
<dbReference type="Gene3D" id="3.40.1580.10">
    <property type="entry name" value="SMI1/KNR4-like"/>
    <property type="match status" value="1"/>
</dbReference>
<evidence type="ECO:0000313" key="2">
    <source>
        <dbReference type="EMBL" id="MBR7836045.1"/>
    </source>
</evidence>